<dbReference type="EMBL" id="PVNP01000030">
    <property type="protein sequence ID" value="PRO74932.1"/>
    <property type="molecule type" value="Genomic_DNA"/>
</dbReference>
<evidence type="ECO:0000313" key="1">
    <source>
        <dbReference type="EMBL" id="PRO74932.1"/>
    </source>
</evidence>
<evidence type="ECO:0008006" key="3">
    <source>
        <dbReference type="Google" id="ProtNLM"/>
    </source>
</evidence>
<dbReference type="InterPro" id="IPR053738">
    <property type="entry name" value="Lambda_capsid_assembly"/>
</dbReference>
<comment type="caution">
    <text evidence="1">The sequence shown here is derived from an EMBL/GenBank/DDBJ whole genome shotgun (WGS) entry which is preliminary data.</text>
</comment>
<protein>
    <recommendedName>
        <fullName evidence="3">Capsid protein</fullName>
    </recommendedName>
</protein>
<dbReference type="RefSeq" id="WP_105933420.1">
    <property type="nucleotide sequence ID" value="NZ_PVNP01000030.1"/>
</dbReference>
<reference evidence="2" key="1">
    <citation type="journal article" date="2020" name="Int. J. Syst. Evol. Microbiol.">
        <title>Alteromonas alba sp. nov., a marine bacterium isolated from the seawater of the West Pacific Ocean.</title>
        <authorList>
            <person name="Sun C."/>
            <person name="Wu Y.-H."/>
            <person name="Xamxidin M."/>
            <person name="Cheng H."/>
            <person name="Xu X.-W."/>
        </authorList>
    </citation>
    <scope>NUCLEOTIDE SEQUENCE [LARGE SCALE GENOMIC DNA]</scope>
    <source>
        <strain evidence="2">190</strain>
    </source>
</reference>
<dbReference type="Proteomes" id="UP000238949">
    <property type="component" value="Unassembled WGS sequence"/>
</dbReference>
<dbReference type="Gene3D" id="3.90.1690.10">
    <property type="entry name" value="phage-related protein like domain"/>
    <property type="match status" value="1"/>
</dbReference>
<evidence type="ECO:0000313" key="2">
    <source>
        <dbReference type="Proteomes" id="UP000238949"/>
    </source>
</evidence>
<name>A0A2S9VEP4_9ALTE</name>
<sequence length="309" mass="34633">MDRVSIRTDKVLSKIALGFMAPGLVGFELFPRVSVDEASGKIIQFDKSAFQLINTRRAPGENTKRIKVGFEKGNYSLTNNALDAQIPREWLRDQASTPGINFQRQSVETVMQVEQNNLEFEQSGLARDATKYGTNNKITLSGSDQWSDYDNSDPLKDVSDYKEAVRAATGSYPNKMVIPALVHKTLKHHPKLLARMSNNDLKMLTLEHYRQLFEIENIVIAQSMVVDADGNFEELWGLDVILAYVPTVITSRAMPSYGYTYVLNGQPLVEPMWYDKATKSWIAGVEYERQPLLTGIASGFLIKNAVASS</sequence>
<accession>A0A2S9VEP4</accession>
<dbReference type="AlphaFoldDB" id="A0A2S9VEP4"/>
<proteinExistence type="predicted"/>
<dbReference type="OrthoDB" id="572526at2"/>
<organism evidence="1 2">
    <name type="scientific">Alteromonas alba</name>
    <dbReference type="NCBI Taxonomy" id="2079529"/>
    <lineage>
        <taxon>Bacteria</taxon>
        <taxon>Pseudomonadati</taxon>
        <taxon>Pseudomonadota</taxon>
        <taxon>Gammaproteobacteria</taxon>
        <taxon>Alteromonadales</taxon>
        <taxon>Alteromonadaceae</taxon>
        <taxon>Alteromonas/Salinimonas group</taxon>
        <taxon>Alteromonas</taxon>
    </lineage>
</organism>
<keyword evidence="2" id="KW-1185">Reference proteome</keyword>
<gene>
    <name evidence="1" type="ORF">C6Y40_03825</name>
</gene>